<feature type="coiled-coil region" evidence="1">
    <location>
        <begin position="25"/>
        <end position="52"/>
    </location>
</feature>
<dbReference type="InterPro" id="IPR036388">
    <property type="entry name" value="WH-like_DNA-bd_sf"/>
</dbReference>
<accession>A0A172XS72</accession>
<feature type="transmembrane region" description="Helical" evidence="2">
    <location>
        <begin position="7"/>
        <end position="24"/>
    </location>
</feature>
<dbReference type="EMBL" id="CP015199">
    <property type="protein sequence ID" value="ANF49867.1"/>
    <property type="molecule type" value="Genomic_DNA"/>
</dbReference>
<dbReference type="SUPFAM" id="SSF46894">
    <property type="entry name" value="C-terminal effector domain of the bipartite response regulators"/>
    <property type="match status" value="1"/>
</dbReference>
<evidence type="ECO:0008006" key="5">
    <source>
        <dbReference type="Google" id="ProtNLM"/>
    </source>
</evidence>
<evidence type="ECO:0000256" key="2">
    <source>
        <dbReference type="SAM" id="Phobius"/>
    </source>
</evidence>
<dbReference type="Gene3D" id="1.25.40.10">
    <property type="entry name" value="Tetratricopeptide repeat domain"/>
    <property type="match status" value="1"/>
</dbReference>
<dbReference type="STRING" id="1685010.A0O34_04635"/>
<dbReference type="GO" id="GO:0003677">
    <property type="term" value="F:DNA binding"/>
    <property type="evidence" value="ECO:0007669"/>
    <property type="project" value="InterPro"/>
</dbReference>
<dbReference type="Gene3D" id="1.10.10.10">
    <property type="entry name" value="Winged helix-like DNA-binding domain superfamily/Winged helix DNA-binding domain"/>
    <property type="match status" value="1"/>
</dbReference>
<dbReference type="GO" id="GO:0006355">
    <property type="term" value="P:regulation of DNA-templated transcription"/>
    <property type="evidence" value="ECO:0007669"/>
    <property type="project" value="InterPro"/>
</dbReference>
<dbReference type="InterPro" id="IPR019734">
    <property type="entry name" value="TPR_rpt"/>
</dbReference>
<dbReference type="InterPro" id="IPR011990">
    <property type="entry name" value="TPR-like_helical_dom_sf"/>
</dbReference>
<keyword evidence="4" id="KW-1185">Reference proteome</keyword>
<protein>
    <recommendedName>
        <fullName evidence="5">HTH luxR-type domain-containing protein</fullName>
    </recommendedName>
</protein>
<dbReference type="AlphaFoldDB" id="A0A172XS72"/>
<dbReference type="Proteomes" id="UP000077824">
    <property type="component" value="Chromosome"/>
</dbReference>
<keyword evidence="2" id="KW-1133">Transmembrane helix</keyword>
<gene>
    <name evidence="3" type="ORF">A0O34_04635</name>
</gene>
<keyword evidence="1" id="KW-0175">Coiled coil</keyword>
<feature type="coiled-coil region" evidence="1">
    <location>
        <begin position="370"/>
        <end position="397"/>
    </location>
</feature>
<evidence type="ECO:0000313" key="4">
    <source>
        <dbReference type="Proteomes" id="UP000077824"/>
    </source>
</evidence>
<keyword evidence="2" id="KW-0812">Transmembrane</keyword>
<dbReference type="Pfam" id="PF13181">
    <property type="entry name" value="TPR_8"/>
    <property type="match status" value="1"/>
</dbReference>
<evidence type="ECO:0000313" key="3">
    <source>
        <dbReference type="EMBL" id="ANF49867.1"/>
    </source>
</evidence>
<feature type="transmembrane region" description="Helical" evidence="2">
    <location>
        <begin position="338"/>
        <end position="359"/>
    </location>
</feature>
<keyword evidence="2" id="KW-0472">Membrane</keyword>
<evidence type="ECO:0000256" key="1">
    <source>
        <dbReference type="SAM" id="Coils"/>
    </source>
</evidence>
<dbReference type="InterPro" id="IPR016032">
    <property type="entry name" value="Sig_transdc_resp-reg_C-effctor"/>
</dbReference>
<sequence length="501" mass="59261">MINKNTFIKNSIAFVVILISNFMFCQNQFKEIDQLLQQAEQSRKEFNNLDQLKYAKQASILAEQTEDSQKIAESYYNIARALSFLELQKESFSYINKASQQPYTKKSKLIQAQLKEIKAFNYYSLGLNSQFNKELPGIVKLLKNQNNKDAIILLQRTYLNIGSTKPDSAKYYSELCFKELKKLPEKDTHLELADFYRYKGTEFQEKIPDSALYYYQKSIQITQKYHDPVLFFNYTAFGDYYSSQKKYNLAIDFYDKAIQNIKEQNITPYHFVNNDLYNKISDLYGKLGDKEKQHEYLAIYSDLQKKLLTERNKNVESALNILLKDKEEEYKSSELQKYILISIGILALLILFFFIYRVLRKNLKHKDTIIQEAATTLQNKEEIIDQKNSETQELQLKINDAYTDVVELAKKNDPSFYFRFQEVYPEFQRKLLETNPTLRTSELILCAYTFLGFSIKDIAEYTFKSINTIRNRRQNLRKKFGMQTEEDMGMWLRNLTSKQEQ</sequence>
<dbReference type="SUPFAM" id="SSF48452">
    <property type="entry name" value="TPR-like"/>
    <property type="match status" value="1"/>
</dbReference>
<organism evidence="3 4">
    <name type="scientific">Chryseobacterium glaciei</name>
    <dbReference type="NCBI Taxonomy" id="1685010"/>
    <lineage>
        <taxon>Bacteria</taxon>
        <taxon>Pseudomonadati</taxon>
        <taxon>Bacteroidota</taxon>
        <taxon>Flavobacteriia</taxon>
        <taxon>Flavobacteriales</taxon>
        <taxon>Weeksellaceae</taxon>
        <taxon>Chryseobacterium group</taxon>
        <taxon>Chryseobacterium</taxon>
    </lineage>
</organism>
<name>A0A172XS72_9FLAO</name>
<proteinExistence type="predicted"/>
<dbReference type="RefSeq" id="WP_066751831.1">
    <property type="nucleotide sequence ID" value="NZ_CP015199.1"/>
</dbReference>
<reference evidence="3 4" key="1">
    <citation type="submission" date="2016-04" db="EMBL/GenBank/DDBJ databases">
        <title>Complete Genome Sequence of Chryseobacterium sp. IHBB 10212.</title>
        <authorList>
            <person name="Pal M."/>
            <person name="Swarnkar M.K."/>
            <person name="Kaushal K."/>
            <person name="Chhibber S."/>
            <person name="Singh A.K."/>
            <person name="Gulati A."/>
        </authorList>
    </citation>
    <scope>NUCLEOTIDE SEQUENCE [LARGE SCALE GENOMIC DNA]</scope>
    <source>
        <strain evidence="3 4">IHBB 10212</strain>
    </source>
</reference>
<dbReference type="KEGG" id="chh:A0O34_04635"/>